<protein>
    <submittedName>
        <fullName evidence="2">DUF983 domain-containing protein</fullName>
    </submittedName>
</protein>
<evidence type="ECO:0000313" key="3">
    <source>
        <dbReference type="Proteomes" id="UP001221558"/>
    </source>
</evidence>
<feature type="transmembrane region" description="Helical" evidence="1">
    <location>
        <begin position="84"/>
        <end position="103"/>
    </location>
</feature>
<dbReference type="Pfam" id="PF06170">
    <property type="entry name" value="DUF983"/>
    <property type="match status" value="1"/>
</dbReference>
<dbReference type="Proteomes" id="UP001221558">
    <property type="component" value="Chromosome"/>
</dbReference>
<keyword evidence="1" id="KW-0472">Membrane</keyword>
<keyword evidence="3" id="KW-1185">Reference proteome</keyword>
<dbReference type="RefSeq" id="WP_274266590.1">
    <property type="nucleotide sequence ID" value="NZ_CP117880.1"/>
</dbReference>
<keyword evidence="1" id="KW-1133">Transmembrane helix</keyword>
<accession>A0ABY7WKH1</accession>
<evidence type="ECO:0000313" key="2">
    <source>
        <dbReference type="EMBL" id="WDF67859.1"/>
    </source>
</evidence>
<sequence>MATSKFAALSQSKCPRCRVGKMFEGPVYGFKRQRMLEYCPHCGLKFEIEPGYFYAAMYVSYAFSVAEILSLGLATAFFTRSESPWTYIIVIFAAIVIFAPFNLRYSRLVLLHFLSPKVTYNPRYEKSLSENNEPNK</sequence>
<gene>
    <name evidence="2" type="ORF">PQ465_16345</name>
</gene>
<keyword evidence="1" id="KW-0812">Transmembrane</keyword>
<reference evidence="2 3" key="1">
    <citation type="submission" date="2023-02" db="EMBL/GenBank/DDBJ databases">
        <title>Genome sequence of Sphingobacterium sp. KACC 22765.</title>
        <authorList>
            <person name="Kim S."/>
            <person name="Heo J."/>
            <person name="Kwon S.-W."/>
        </authorList>
    </citation>
    <scope>NUCLEOTIDE SEQUENCE [LARGE SCALE GENOMIC DNA]</scope>
    <source>
        <strain evidence="2 3">KACC 22765</strain>
    </source>
</reference>
<dbReference type="EMBL" id="CP117880">
    <property type="protein sequence ID" value="WDF67859.1"/>
    <property type="molecule type" value="Genomic_DNA"/>
</dbReference>
<evidence type="ECO:0000256" key="1">
    <source>
        <dbReference type="SAM" id="Phobius"/>
    </source>
</evidence>
<dbReference type="InterPro" id="IPR009325">
    <property type="entry name" value="DUF983"/>
</dbReference>
<proteinExistence type="predicted"/>
<feature type="transmembrane region" description="Helical" evidence="1">
    <location>
        <begin position="52"/>
        <end position="78"/>
    </location>
</feature>
<name>A0ABY7WKH1_9SPHI</name>
<organism evidence="2 3">
    <name type="scientific">Sphingobacterium oryzagri</name>
    <dbReference type="NCBI Taxonomy" id="3025669"/>
    <lineage>
        <taxon>Bacteria</taxon>
        <taxon>Pseudomonadati</taxon>
        <taxon>Bacteroidota</taxon>
        <taxon>Sphingobacteriia</taxon>
        <taxon>Sphingobacteriales</taxon>
        <taxon>Sphingobacteriaceae</taxon>
        <taxon>Sphingobacterium</taxon>
    </lineage>
</organism>